<dbReference type="EMBL" id="CAHP01000023">
    <property type="protein sequence ID" value="CCG41938.1"/>
    <property type="molecule type" value="Genomic_DNA"/>
</dbReference>
<evidence type="ECO:0000256" key="1">
    <source>
        <dbReference type="SAM" id="MobiDB-lite"/>
    </source>
</evidence>
<gene>
    <name evidence="2" type="ORF">PHAMO_30094</name>
</gene>
<evidence type="ECO:0000313" key="3">
    <source>
        <dbReference type="Proteomes" id="UP000004169"/>
    </source>
</evidence>
<organism evidence="2 3">
    <name type="scientific">Magnetospirillum molischianum DSM 120</name>
    <dbReference type="NCBI Taxonomy" id="1150626"/>
    <lineage>
        <taxon>Bacteria</taxon>
        <taxon>Pseudomonadati</taxon>
        <taxon>Pseudomonadota</taxon>
        <taxon>Alphaproteobacteria</taxon>
        <taxon>Rhodospirillales</taxon>
        <taxon>Rhodospirillaceae</taxon>
        <taxon>Magnetospirillum</taxon>
    </lineage>
</organism>
<evidence type="ECO:0000313" key="2">
    <source>
        <dbReference type="EMBL" id="CCG41938.1"/>
    </source>
</evidence>
<dbReference type="AlphaFoldDB" id="H8FUA0"/>
<feature type="region of interest" description="Disordered" evidence="1">
    <location>
        <begin position="72"/>
        <end position="113"/>
    </location>
</feature>
<accession>H8FUA0</accession>
<sequence length="113" mass="12273">MLIVTPRTHRTAIALVAVAVIGKRSPIRLVPMRLGIQGNDGLDLARGAPRGTFGHLGLLRCYIGSGKEKGASRYREAPVRGETGRARFAETRRNDSGEDGFPFLAGKHRRTPP</sequence>
<proteinExistence type="predicted"/>
<dbReference type="Proteomes" id="UP000004169">
    <property type="component" value="Unassembled WGS sequence"/>
</dbReference>
<keyword evidence="3" id="KW-1185">Reference proteome</keyword>
<feature type="compositionally biased region" description="Basic and acidic residues" evidence="1">
    <location>
        <begin position="72"/>
        <end position="96"/>
    </location>
</feature>
<reference evidence="2 3" key="1">
    <citation type="journal article" date="2012" name="J. Bacteriol.">
        <title>Draft Genome Sequence of the Purple Photosynthetic Bacterium Phaeospirillum molischianum DSM120, a Particularly Versatile Bacterium.</title>
        <authorList>
            <person name="Duquesne K."/>
            <person name="Prima V."/>
            <person name="Ji B."/>
            <person name="Rouy Z."/>
            <person name="Medigue C."/>
            <person name="Talla E."/>
            <person name="Sturgis J.N."/>
        </authorList>
    </citation>
    <scope>NUCLEOTIDE SEQUENCE [LARGE SCALE GENOMIC DNA]</scope>
    <source>
        <strain evidence="3">DSM120</strain>
    </source>
</reference>
<protein>
    <submittedName>
        <fullName evidence="2">Uncharacterized protein</fullName>
    </submittedName>
</protein>
<name>H8FUA0_MAGML</name>
<comment type="caution">
    <text evidence="2">The sequence shown here is derived from an EMBL/GenBank/DDBJ whole genome shotgun (WGS) entry which is preliminary data.</text>
</comment>